<name>A0A7J7Z444_MYOMY</name>
<gene>
    <name evidence="1" type="ORF">mMyoMyo1_010401</name>
</gene>
<accession>A0A7J7Z444</accession>
<reference evidence="1 2" key="1">
    <citation type="journal article" date="2020" name="Nature">
        <title>Six reference-quality genomes reveal evolution of bat adaptations.</title>
        <authorList>
            <person name="Jebb D."/>
            <person name="Huang Z."/>
            <person name="Pippel M."/>
            <person name="Hughes G.M."/>
            <person name="Lavrichenko K."/>
            <person name="Devanna P."/>
            <person name="Winkler S."/>
            <person name="Jermiin L.S."/>
            <person name="Skirmuntt E.C."/>
            <person name="Katzourakis A."/>
            <person name="Burkitt-Gray L."/>
            <person name="Ray D.A."/>
            <person name="Sullivan K.A.M."/>
            <person name="Roscito J.G."/>
            <person name="Kirilenko B.M."/>
            <person name="Davalos L.M."/>
            <person name="Corthals A.P."/>
            <person name="Power M.L."/>
            <person name="Jones G."/>
            <person name="Ransome R.D."/>
            <person name="Dechmann D.K.N."/>
            <person name="Locatelli A.G."/>
            <person name="Puechmaille S.J."/>
            <person name="Fedrigo O."/>
            <person name="Jarvis E.D."/>
            <person name="Hiller M."/>
            <person name="Vernes S.C."/>
            <person name="Myers E.W."/>
            <person name="Teeling E.C."/>
        </authorList>
    </citation>
    <scope>NUCLEOTIDE SEQUENCE [LARGE SCALE GENOMIC DNA]</scope>
    <source>
        <strain evidence="1">MMyoMyo1</strain>
        <tissue evidence="1">Flight muscle</tissue>
    </source>
</reference>
<dbReference type="AlphaFoldDB" id="A0A7J7Z444"/>
<protein>
    <submittedName>
        <fullName evidence="1">Uncharacterized protein</fullName>
    </submittedName>
</protein>
<comment type="caution">
    <text evidence="1">The sequence shown here is derived from an EMBL/GenBank/DDBJ whole genome shotgun (WGS) entry which is preliminary data.</text>
</comment>
<dbReference type="EMBL" id="JABWUV010000003">
    <property type="protein sequence ID" value="KAF6368992.1"/>
    <property type="molecule type" value="Genomic_DNA"/>
</dbReference>
<keyword evidence="2" id="KW-1185">Reference proteome</keyword>
<evidence type="ECO:0000313" key="2">
    <source>
        <dbReference type="Proteomes" id="UP000527355"/>
    </source>
</evidence>
<evidence type="ECO:0000313" key="1">
    <source>
        <dbReference type="EMBL" id="KAF6368992.1"/>
    </source>
</evidence>
<proteinExistence type="predicted"/>
<sequence>MITTQSSYSLTVCTSKKYKGIAGQDCYLKTHIQSTKFTLIRMNAPTLALACVIITVHITTYKCRRVIAEVRLSCCVNEGSRQTRERTTDCQAKSMDTHTTYLVINHLLVAWGGAGGILKVDQGASSRHFSIFFCLQYLPLCKYGDFLSDPNVQTSRLEQKAGVCAFTRNRPANPPRLRRLLCWWLGGRWRWGWW</sequence>
<organism evidence="1 2">
    <name type="scientific">Myotis myotis</name>
    <name type="common">Greater mouse-eared bat</name>
    <name type="synonym">Vespertilio myotis</name>
    <dbReference type="NCBI Taxonomy" id="51298"/>
    <lineage>
        <taxon>Eukaryota</taxon>
        <taxon>Metazoa</taxon>
        <taxon>Chordata</taxon>
        <taxon>Craniata</taxon>
        <taxon>Vertebrata</taxon>
        <taxon>Euteleostomi</taxon>
        <taxon>Mammalia</taxon>
        <taxon>Eutheria</taxon>
        <taxon>Laurasiatheria</taxon>
        <taxon>Chiroptera</taxon>
        <taxon>Yangochiroptera</taxon>
        <taxon>Vespertilionidae</taxon>
        <taxon>Myotis</taxon>
    </lineage>
</organism>
<dbReference type="Proteomes" id="UP000527355">
    <property type="component" value="Unassembled WGS sequence"/>
</dbReference>